<comment type="caution">
    <text evidence="3">The sequence shown here is derived from an EMBL/GenBank/DDBJ whole genome shotgun (WGS) entry which is preliminary data.</text>
</comment>
<keyword evidence="4" id="KW-1185">Reference proteome</keyword>
<protein>
    <submittedName>
        <fullName evidence="3">Uncharacterized protein</fullName>
    </submittedName>
</protein>
<sequence>MDSAVGLLLEGLVALVCCCTANLEFSRPKDDKNPKSNIPLEDGNQVEAAGNPSAPENCLMCPLSR</sequence>
<reference evidence="3" key="2">
    <citation type="journal article" date="2023" name="IMA Fungus">
        <title>Comparative genomic study of the Penicillium genus elucidates a diverse pangenome and 15 lateral gene transfer events.</title>
        <authorList>
            <person name="Petersen C."/>
            <person name="Sorensen T."/>
            <person name="Nielsen M.R."/>
            <person name="Sondergaard T.E."/>
            <person name="Sorensen J.L."/>
            <person name="Fitzpatrick D.A."/>
            <person name="Frisvad J.C."/>
            <person name="Nielsen K.L."/>
        </authorList>
    </citation>
    <scope>NUCLEOTIDE SEQUENCE</scope>
    <source>
        <strain evidence="3">IBT 20477</strain>
    </source>
</reference>
<reference evidence="3" key="1">
    <citation type="submission" date="2022-11" db="EMBL/GenBank/DDBJ databases">
        <authorList>
            <person name="Petersen C."/>
        </authorList>
    </citation>
    <scope>NUCLEOTIDE SEQUENCE</scope>
    <source>
        <strain evidence="3">IBT 20477</strain>
    </source>
</reference>
<dbReference type="EMBL" id="JAPQKQ010000008">
    <property type="protein sequence ID" value="KAJ5186499.1"/>
    <property type="molecule type" value="Genomic_DNA"/>
</dbReference>
<evidence type="ECO:0000313" key="3">
    <source>
        <dbReference type="EMBL" id="KAJ5186499.1"/>
    </source>
</evidence>
<feature type="region of interest" description="Disordered" evidence="1">
    <location>
        <begin position="25"/>
        <end position="55"/>
    </location>
</feature>
<gene>
    <name evidence="3" type="ORF">N7449_011263</name>
</gene>
<proteinExistence type="predicted"/>
<name>A0A9W9IYP4_9EURO</name>
<dbReference type="AlphaFoldDB" id="A0A9W9IYP4"/>
<keyword evidence="2" id="KW-0732">Signal</keyword>
<evidence type="ECO:0000313" key="4">
    <source>
        <dbReference type="Proteomes" id="UP001150942"/>
    </source>
</evidence>
<organism evidence="3 4">
    <name type="scientific">Penicillium cf. viridicatum</name>
    <dbReference type="NCBI Taxonomy" id="2972119"/>
    <lineage>
        <taxon>Eukaryota</taxon>
        <taxon>Fungi</taxon>
        <taxon>Dikarya</taxon>
        <taxon>Ascomycota</taxon>
        <taxon>Pezizomycotina</taxon>
        <taxon>Eurotiomycetes</taxon>
        <taxon>Eurotiomycetidae</taxon>
        <taxon>Eurotiales</taxon>
        <taxon>Aspergillaceae</taxon>
        <taxon>Penicillium</taxon>
    </lineage>
</organism>
<feature type="chain" id="PRO_5040805155" evidence="2">
    <location>
        <begin position="19"/>
        <end position="65"/>
    </location>
</feature>
<accession>A0A9W9IYP4</accession>
<evidence type="ECO:0000256" key="2">
    <source>
        <dbReference type="SAM" id="SignalP"/>
    </source>
</evidence>
<evidence type="ECO:0000256" key="1">
    <source>
        <dbReference type="SAM" id="MobiDB-lite"/>
    </source>
</evidence>
<feature type="signal peptide" evidence="2">
    <location>
        <begin position="1"/>
        <end position="18"/>
    </location>
</feature>
<dbReference type="Proteomes" id="UP001150942">
    <property type="component" value="Unassembled WGS sequence"/>
</dbReference>